<sequence>MAQWRGLPSSLDKRGANNFSGGLDLGQNAFNINDNSSTDEFGWDFEDYPALKVRNGRTSFGASGGAVTRLLINYKSTRMLRAVGTVIQTESSGVWSNLATGLTDTDWSAVNYRDSLIMTNGTDNVKVYNGTTYADLSASAPKGKYVTQHDNRVYILKDRTISYCALGIPTDWTTVDDAGEINMSTPNGELGTAITSFNGYVIGFSMNYYAKLYGKGPDDYELLDGYGNIGCASAKTIQNVNGILYWMDQRGIYSYDGGVPEDISQPIRPYLTNLNVSQIDKCFGGTDDQKYYIGLVTGSNTEPNVLLVYDPRSDRKKWRVQSLITDLRYSTNFNGRWYNGGSSGKTYLMNEGDTDDGLAIPYSVTSRPFDEKYPEAEKEYYEMHMQGEFPSTATLGLSVSTDDQGSSFTGIQYDPISTSNLTQNRNLIVPMDTVALAFWMRYKISGTGRIKIVGVQRYCRIQPVQY</sequence>
<dbReference type="AlphaFoldDB" id="A0A1C0ZX25"/>
<organism evidence="1 2">
    <name type="scientific">Paenibacillus pectinilyticus</name>
    <dbReference type="NCBI Taxonomy" id="512399"/>
    <lineage>
        <taxon>Bacteria</taxon>
        <taxon>Bacillati</taxon>
        <taxon>Bacillota</taxon>
        <taxon>Bacilli</taxon>
        <taxon>Bacillales</taxon>
        <taxon>Paenibacillaceae</taxon>
        <taxon>Paenibacillus</taxon>
    </lineage>
</organism>
<dbReference type="OrthoDB" id="2571915at2"/>
<evidence type="ECO:0000313" key="2">
    <source>
        <dbReference type="Proteomes" id="UP000093309"/>
    </source>
</evidence>
<dbReference type="STRING" id="512399.A8709_33035"/>
<comment type="caution">
    <text evidence="1">The sequence shown here is derived from an EMBL/GenBank/DDBJ whole genome shotgun (WGS) entry which is preliminary data.</text>
</comment>
<name>A0A1C0ZX25_9BACL</name>
<dbReference type="RefSeq" id="WP_065857123.1">
    <property type="nucleotide sequence ID" value="NZ_LYPC01000027.1"/>
</dbReference>
<keyword evidence="2" id="KW-1185">Reference proteome</keyword>
<gene>
    <name evidence="1" type="ORF">A8709_33035</name>
</gene>
<dbReference type="Proteomes" id="UP000093309">
    <property type="component" value="Unassembled WGS sequence"/>
</dbReference>
<protein>
    <submittedName>
        <fullName evidence="1">Uncharacterized protein</fullName>
    </submittedName>
</protein>
<proteinExistence type="predicted"/>
<reference evidence="2" key="1">
    <citation type="submission" date="2016-05" db="EMBL/GenBank/DDBJ databases">
        <title>Paenibacillus oryzae. sp. nov., isolated from the rice root.</title>
        <authorList>
            <person name="Zhang J."/>
            <person name="Zhang X."/>
        </authorList>
    </citation>
    <scope>NUCLEOTIDE SEQUENCE [LARGE SCALE GENOMIC DNA]</scope>
    <source>
        <strain evidence="2">KCTC13222</strain>
    </source>
</reference>
<evidence type="ECO:0000313" key="1">
    <source>
        <dbReference type="EMBL" id="OCT12637.1"/>
    </source>
</evidence>
<accession>A0A1C0ZX25</accession>
<dbReference type="EMBL" id="LYPC01000027">
    <property type="protein sequence ID" value="OCT12637.1"/>
    <property type="molecule type" value="Genomic_DNA"/>
</dbReference>